<evidence type="ECO:0000313" key="10">
    <source>
        <dbReference type="EMBL" id="KXB35018.1"/>
    </source>
</evidence>
<evidence type="ECO:0000256" key="2">
    <source>
        <dbReference type="ARBA" id="ARBA00022448"/>
    </source>
</evidence>
<dbReference type="EMBL" id="LSCR01000007">
    <property type="protein sequence ID" value="KXB35018.1"/>
    <property type="molecule type" value="Genomic_DNA"/>
</dbReference>
<dbReference type="STRING" id="1393034.HMPREF3192_00631"/>
<evidence type="ECO:0000256" key="3">
    <source>
        <dbReference type="ARBA" id="ARBA00022475"/>
    </source>
</evidence>
<evidence type="ECO:0000256" key="7">
    <source>
        <dbReference type="ARBA" id="ARBA00023136"/>
    </source>
</evidence>
<reference evidence="11" key="1">
    <citation type="submission" date="2016-01" db="EMBL/GenBank/DDBJ databases">
        <authorList>
            <person name="Mitreva M."/>
            <person name="Pepin K.H."/>
            <person name="Mihindukulasuriya K.A."/>
            <person name="Fulton R."/>
            <person name="Fronick C."/>
            <person name="O'Laughlin M."/>
            <person name="Miner T."/>
            <person name="Herter B."/>
            <person name="Rosa B.A."/>
            <person name="Cordes M."/>
            <person name="Tomlinson C."/>
            <person name="Wollam A."/>
            <person name="Palsikar V.B."/>
            <person name="Mardis E.R."/>
            <person name="Wilson R.K."/>
        </authorList>
    </citation>
    <scope>NUCLEOTIDE SEQUENCE [LARGE SCALE GENOMIC DNA]</scope>
    <source>
        <strain evidence="11">DNF00019</strain>
    </source>
</reference>
<keyword evidence="4" id="KW-0997">Cell inner membrane</keyword>
<evidence type="ECO:0000256" key="1">
    <source>
        <dbReference type="ARBA" id="ARBA00004651"/>
    </source>
</evidence>
<feature type="transmembrane region" description="Helical" evidence="9">
    <location>
        <begin position="139"/>
        <end position="159"/>
    </location>
</feature>
<dbReference type="AlphaFoldDB" id="A0A133XVP4"/>
<keyword evidence="11" id="KW-1185">Reference proteome</keyword>
<keyword evidence="7 9" id="KW-0472">Membrane</keyword>
<dbReference type="PANTHER" id="PTHR32196:SF71">
    <property type="entry name" value="AUTOINDUCER 2 IMPORT SYSTEM PERMEASE PROTEIN LSRD"/>
    <property type="match status" value="1"/>
</dbReference>
<dbReference type="GO" id="GO:0005886">
    <property type="term" value="C:plasma membrane"/>
    <property type="evidence" value="ECO:0007669"/>
    <property type="project" value="UniProtKB-SubCell"/>
</dbReference>
<feature type="transmembrane region" description="Helical" evidence="9">
    <location>
        <begin position="238"/>
        <end position="257"/>
    </location>
</feature>
<keyword evidence="5 9" id="KW-0812">Transmembrane</keyword>
<accession>A0A133XVP4</accession>
<gene>
    <name evidence="10" type="ORF">HMPREF3192_00631</name>
</gene>
<dbReference type="InterPro" id="IPR001851">
    <property type="entry name" value="ABC_transp_permease"/>
</dbReference>
<keyword evidence="6 9" id="KW-1133">Transmembrane helix</keyword>
<sequence length="357" mass="37814">MTNKINAAVTSGAGEKIKEFLSRGQTNWNLILIALLVCEFVIFGSTNAKFLRPALLFTSINDSLPIFMISLFVTLVMVTGGIDIQVASLVGLTSITIGVGWQDFGLPIWGAVAVATLLTLACGALSGFFIAYCRVQAMVVTLGGSFLYSGIALLISTLSKTESYQGIGGFPDDFKFISSFELLGVIPFQLLIYIVMLIFAFVLLHKTKYGRRITLVGVNQSAAEFSGINSRRIIMSTYILSALSAALAGTVLTAYLGTAKSDFGADFTMDIITAVVLGGTLSTGGKGSIAGTCLASFVIAFLRFGLPLCFKVSPQYLDIPVGVLLVVVIVMRAATSGTNIGTFLKSLFVKDSTSTEA</sequence>
<dbReference type="Proteomes" id="UP000070675">
    <property type="component" value="Unassembled WGS sequence"/>
</dbReference>
<protein>
    <recommendedName>
        <fullName evidence="8">Autoinducer 2 import system permease protein LsrD</fullName>
    </recommendedName>
</protein>
<organism evidence="10 11">
    <name type="scientific">Atopobium deltae</name>
    <dbReference type="NCBI Taxonomy" id="1393034"/>
    <lineage>
        <taxon>Bacteria</taxon>
        <taxon>Bacillati</taxon>
        <taxon>Actinomycetota</taxon>
        <taxon>Coriobacteriia</taxon>
        <taxon>Coriobacteriales</taxon>
        <taxon>Atopobiaceae</taxon>
        <taxon>Atopobium</taxon>
    </lineage>
</organism>
<evidence type="ECO:0000256" key="4">
    <source>
        <dbReference type="ARBA" id="ARBA00022519"/>
    </source>
</evidence>
<dbReference type="PANTHER" id="PTHR32196">
    <property type="entry name" value="ABC TRANSPORTER PERMEASE PROTEIN YPHD-RELATED-RELATED"/>
    <property type="match status" value="1"/>
</dbReference>
<evidence type="ECO:0000313" key="11">
    <source>
        <dbReference type="Proteomes" id="UP000070675"/>
    </source>
</evidence>
<feature type="transmembrane region" description="Helical" evidence="9">
    <location>
        <begin position="289"/>
        <end position="310"/>
    </location>
</feature>
<keyword evidence="2" id="KW-0813">Transport</keyword>
<evidence type="ECO:0000256" key="9">
    <source>
        <dbReference type="SAM" id="Phobius"/>
    </source>
</evidence>
<dbReference type="CDD" id="cd06579">
    <property type="entry name" value="TM_PBP1_transp_AraH_like"/>
    <property type="match status" value="1"/>
</dbReference>
<keyword evidence="3" id="KW-1003">Cell membrane</keyword>
<proteinExistence type="predicted"/>
<feature type="transmembrane region" description="Helical" evidence="9">
    <location>
        <begin position="316"/>
        <end position="335"/>
    </location>
</feature>
<name>A0A133XVP4_9ACTN</name>
<comment type="caution">
    <text evidence="10">The sequence shown here is derived from an EMBL/GenBank/DDBJ whole genome shotgun (WGS) entry which is preliminary data.</text>
</comment>
<feature type="transmembrane region" description="Helical" evidence="9">
    <location>
        <begin position="108"/>
        <end position="132"/>
    </location>
</feature>
<dbReference type="Pfam" id="PF02653">
    <property type="entry name" value="BPD_transp_2"/>
    <property type="match status" value="1"/>
</dbReference>
<dbReference type="PATRIC" id="fig|1393034.3.peg.612"/>
<feature type="transmembrane region" description="Helical" evidence="9">
    <location>
        <begin position="66"/>
        <end position="88"/>
    </location>
</feature>
<feature type="transmembrane region" description="Helical" evidence="9">
    <location>
        <begin position="179"/>
        <end position="204"/>
    </location>
</feature>
<dbReference type="OrthoDB" id="9808136at2"/>
<feature type="transmembrane region" description="Helical" evidence="9">
    <location>
        <begin position="28"/>
        <end position="45"/>
    </location>
</feature>
<evidence type="ECO:0000256" key="6">
    <source>
        <dbReference type="ARBA" id="ARBA00022989"/>
    </source>
</evidence>
<evidence type="ECO:0000256" key="8">
    <source>
        <dbReference type="ARBA" id="ARBA00039381"/>
    </source>
</evidence>
<dbReference type="RefSeq" id="WP_066305093.1">
    <property type="nucleotide sequence ID" value="NZ_KQ959487.1"/>
</dbReference>
<comment type="subcellular location">
    <subcellularLocation>
        <location evidence="1">Cell membrane</location>
        <topology evidence="1">Multi-pass membrane protein</topology>
    </subcellularLocation>
</comment>
<evidence type="ECO:0000256" key="5">
    <source>
        <dbReference type="ARBA" id="ARBA00022692"/>
    </source>
</evidence>
<dbReference type="GO" id="GO:0022857">
    <property type="term" value="F:transmembrane transporter activity"/>
    <property type="evidence" value="ECO:0007669"/>
    <property type="project" value="InterPro"/>
</dbReference>